<dbReference type="PROSITE" id="PS51917">
    <property type="entry name" value="PRU"/>
    <property type="match status" value="1"/>
</dbReference>
<dbReference type="InterPro" id="IPR038633">
    <property type="entry name" value="Rpn13/ADRM1_Pru_sf"/>
</dbReference>
<evidence type="ECO:0000256" key="5">
    <source>
        <dbReference type="ARBA" id="ARBA00023187"/>
    </source>
</evidence>
<dbReference type="AlphaFoldDB" id="A0A367LMN9"/>
<organism evidence="10 11">
    <name type="scientific">Ophiocordyceps polyrhachis-furcata BCC 54312</name>
    <dbReference type="NCBI Taxonomy" id="1330021"/>
    <lineage>
        <taxon>Eukaryota</taxon>
        <taxon>Fungi</taxon>
        <taxon>Dikarya</taxon>
        <taxon>Ascomycota</taxon>
        <taxon>Pezizomycotina</taxon>
        <taxon>Sordariomycetes</taxon>
        <taxon>Hypocreomycetidae</taxon>
        <taxon>Hypocreales</taxon>
        <taxon>Ophiocordycipitaceae</taxon>
        <taxon>Ophiocordyceps</taxon>
    </lineage>
</organism>
<evidence type="ECO:0000256" key="1">
    <source>
        <dbReference type="ARBA" id="ARBA00007747"/>
    </source>
</evidence>
<dbReference type="InterPro" id="IPR034392">
    <property type="entry name" value="TatSF1-like_RRM1"/>
</dbReference>
<keyword evidence="5" id="KW-0508">mRNA splicing</keyword>
<keyword evidence="11" id="KW-1185">Reference proteome</keyword>
<reference evidence="10 11" key="1">
    <citation type="journal article" date="2015" name="BMC Genomics">
        <title>Insights from the genome of Ophiocordyceps polyrhachis-furcata to pathogenicity and host specificity in insect fungi.</title>
        <authorList>
            <person name="Wichadakul D."/>
            <person name="Kobmoo N."/>
            <person name="Ingsriswang S."/>
            <person name="Tangphatsornruang S."/>
            <person name="Chantasingh D."/>
            <person name="Luangsa-ard J.J."/>
            <person name="Eurwilaichitr L."/>
        </authorList>
    </citation>
    <scope>NUCLEOTIDE SEQUENCE [LARGE SCALE GENOMIC DNA]</scope>
    <source>
        <strain evidence="10 11">BCC 54312</strain>
    </source>
</reference>
<feature type="domain" description="RRM" evidence="8">
    <location>
        <begin position="495"/>
        <end position="588"/>
    </location>
</feature>
<dbReference type="Pfam" id="PF00076">
    <property type="entry name" value="RRM_1"/>
    <property type="match status" value="1"/>
</dbReference>
<feature type="compositionally biased region" description="Basic and acidic residues" evidence="7">
    <location>
        <begin position="577"/>
        <end position="619"/>
    </location>
</feature>
<feature type="compositionally biased region" description="Gly residues" evidence="7">
    <location>
        <begin position="174"/>
        <end position="185"/>
    </location>
</feature>
<dbReference type="InterPro" id="IPR044868">
    <property type="entry name" value="Rpn13/ADRM1_Pru"/>
</dbReference>
<dbReference type="SUPFAM" id="SSF54928">
    <property type="entry name" value="RNA-binding domain, RBD"/>
    <property type="match status" value="2"/>
</dbReference>
<feature type="domain" description="Pru" evidence="9">
    <location>
        <begin position="1"/>
        <end position="134"/>
    </location>
</feature>
<dbReference type="STRING" id="1330021.A0A367LMN9"/>
<evidence type="ECO:0000256" key="6">
    <source>
        <dbReference type="PROSITE-ProRule" id="PRU00176"/>
    </source>
</evidence>
<feature type="compositionally biased region" description="Basic and acidic residues" evidence="7">
    <location>
        <begin position="187"/>
        <end position="199"/>
    </location>
</feature>
<dbReference type="Proteomes" id="UP000253664">
    <property type="component" value="Unassembled WGS sequence"/>
</dbReference>
<evidence type="ECO:0000313" key="11">
    <source>
        <dbReference type="Proteomes" id="UP000253664"/>
    </source>
</evidence>
<dbReference type="InterPro" id="IPR000504">
    <property type="entry name" value="RRM_dom"/>
</dbReference>
<feature type="compositionally biased region" description="Basic and acidic residues" evidence="7">
    <location>
        <begin position="163"/>
        <end position="172"/>
    </location>
</feature>
<dbReference type="Gene3D" id="2.30.29.70">
    <property type="entry name" value="Proteasomal ubiquitin receptor Rpn13/ADRM1"/>
    <property type="match status" value="1"/>
</dbReference>
<dbReference type="Pfam" id="PF04683">
    <property type="entry name" value="Rpn13_ADRM1_Pru"/>
    <property type="match status" value="1"/>
</dbReference>
<evidence type="ECO:0000256" key="2">
    <source>
        <dbReference type="ARBA" id="ARBA00022664"/>
    </source>
</evidence>
<feature type="region of interest" description="Disordered" evidence="7">
    <location>
        <begin position="437"/>
        <end position="496"/>
    </location>
</feature>
<accession>A0A367LMN9</accession>
<dbReference type="Gene3D" id="1.10.2020.20">
    <property type="match status" value="1"/>
</dbReference>
<comment type="caution">
    <text evidence="10">The sequence shown here is derived from an EMBL/GenBank/DDBJ whole genome shotgun (WGS) entry which is preliminary data.</text>
</comment>
<dbReference type="PANTHER" id="PTHR15608:SF0">
    <property type="entry name" value="HIV TAT-SPECIFIC FACTOR 1"/>
    <property type="match status" value="1"/>
</dbReference>
<keyword evidence="2" id="KW-0507">mRNA processing</keyword>
<dbReference type="GO" id="GO:0005684">
    <property type="term" value="C:U2-type spliceosomal complex"/>
    <property type="evidence" value="ECO:0007669"/>
    <property type="project" value="TreeGrafter"/>
</dbReference>
<feature type="region of interest" description="Disordered" evidence="7">
    <location>
        <begin position="141"/>
        <end position="204"/>
    </location>
</feature>
<dbReference type="CDD" id="cd12281">
    <property type="entry name" value="RRM1_TatSF1_like"/>
    <property type="match status" value="1"/>
</dbReference>
<protein>
    <submittedName>
        <fullName evidence="10">Uncharacterized protein</fullName>
    </submittedName>
</protein>
<sequence length="757" mass="82527">MPVHPIITFKAGQCEVDTASTPHKVKPQTQAGYIYLYSEDDLVHFCWRKRSDTLEDPQIDLVMVPTDGSFVPYEASQPAAQTNGRIFVLKFASSSQRHLFWMQSKPQSRVGDPSWFSPRDRKIGSIVHRLLQGQDVNVTAELAAVRNPGDRRDDDDEPMEDAEGLRRPHDHPGSGSGGAGPGATGGDIREEGEGSREGGADGARAADAAVANLLRSLRNQPGSTNQRGDIAYPSLVHLLPPSETVSMVDRASPELVDTLLDLLPPAVVVLASGLSDFGGKPEPTTEAVTTARQSLSLNEKCDLLKKVLRSPQFYQALGSLTMALRDGGLPGVADALGFSVENGGYITDSNMPLGGGQAIKAGAFVPPAKTNAEATSSASSATFTAMDVDFPTCPDDFQDDERISYSKKDEKFIAVHDDGTEFEFDAELKQWIPMDEESDDAQDIGGDEPKSEADDGNAKKRRRSDAENEPEKTDSSASARPRKKPKPAPKPKQNTAVYVTGLPSDATVSEIHEVFSRKGGLIAEEIDSKAPRIKLYKDDKGNFKGDALVVFFKPESVSMAIMLLDDTDFRYTAHGKGEGRMRVQEADSSYKKVQQEDRKDGEPRGEGEVGRPRQSQDRRKVIKKTQKLDAKLADWSDDEDDRFAGLVAPAKAQGPRTVVLRQMFRIFELEEDPASVLEIKEDIRDECSKMGLVTSVVLYDQEPEGIVTVKFQEAEAAAKCVKVMGGRPFDGRVVNAAFATGQESFRRTGATEDSRSD</sequence>
<dbReference type="Gene3D" id="3.30.70.330">
    <property type="match status" value="2"/>
</dbReference>
<dbReference type="SMART" id="SM00360">
    <property type="entry name" value="RRM"/>
    <property type="match status" value="2"/>
</dbReference>
<evidence type="ECO:0000256" key="7">
    <source>
        <dbReference type="SAM" id="MobiDB-lite"/>
    </source>
</evidence>
<keyword evidence="3" id="KW-0677">Repeat</keyword>
<feature type="region of interest" description="Disordered" evidence="7">
    <location>
        <begin position="577"/>
        <end position="621"/>
    </location>
</feature>
<feature type="compositionally biased region" description="Basic residues" evidence="7">
    <location>
        <begin position="480"/>
        <end position="489"/>
    </location>
</feature>
<evidence type="ECO:0000259" key="8">
    <source>
        <dbReference type="PROSITE" id="PS50102"/>
    </source>
</evidence>
<feature type="compositionally biased region" description="Acidic residues" evidence="7">
    <location>
        <begin position="437"/>
        <end position="446"/>
    </location>
</feature>
<evidence type="ECO:0000259" key="9">
    <source>
        <dbReference type="PROSITE" id="PS51917"/>
    </source>
</evidence>
<proteinExistence type="inferred from homology"/>
<feature type="compositionally biased region" description="Acidic residues" evidence="7">
    <location>
        <begin position="153"/>
        <end position="162"/>
    </location>
</feature>
<dbReference type="OrthoDB" id="10258585at2759"/>
<gene>
    <name evidence="10" type="ORF">L249_3481</name>
</gene>
<dbReference type="GO" id="GO:0003723">
    <property type="term" value="F:RNA binding"/>
    <property type="evidence" value="ECO:0007669"/>
    <property type="project" value="UniProtKB-UniRule"/>
</dbReference>
<name>A0A367LMN9_9HYPO</name>
<dbReference type="InterPro" id="IPR034393">
    <property type="entry name" value="TatSF1-like"/>
</dbReference>
<keyword evidence="4 6" id="KW-0694">RNA-binding</keyword>
<evidence type="ECO:0000313" key="10">
    <source>
        <dbReference type="EMBL" id="RCI15704.1"/>
    </source>
</evidence>
<dbReference type="EMBL" id="LKCN02000002">
    <property type="protein sequence ID" value="RCI15704.1"/>
    <property type="molecule type" value="Genomic_DNA"/>
</dbReference>
<dbReference type="PANTHER" id="PTHR15608">
    <property type="entry name" value="SPLICING FACTOR U2AF-ASSOCIATED PROTEIN 2"/>
    <property type="match status" value="1"/>
</dbReference>
<dbReference type="GO" id="GO:0000398">
    <property type="term" value="P:mRNA splicing, via spliceosome"/>
    <property type="evidence" value="ECO:0007669"/>
    <property type="project" value="InterPro"/>
</dbReference>
<dbReference type="InterPro" id="IPR038108">
    <property type="entry name" value="RPN13_DEUBAD_sf"/>
</dbReference>
<evidence type="ECO:0000256" key="4">
    <source>
        <dbReference type="ARBA" id="ARBA00022884"/>
    </source>
</evidence>
<dbReference type="CDD" id="cd12285">
    <property type="entry name" value="RRM3_RBM39_like"/>
    <property type="match status" value="1"/>
</dbReference>
<feature type="compositionally biased region" description="Basic and acidic residues" evidence="7">
    <location>
        <begin position="447"/>
        <end position="474"/>
    </location>
</feature>
<dbReference type="PROSITE" id="PS50102">
    <property type="entry name" value="RRM"/>
    <property type="match status" value="1"/>
</dbReference>
<dbReference type="FunFam" id="3.30.70.330:FF:000105">
    <property type="entry name" value="HIV Tat-specific factor 1 homolog"/>
    <property type="match status" value="1"/>
</dbReference>
<dbReference type="InterPro" id="IPR012677">
    <property type="entry name" value="Nucleotide-bd_a/b_plait_sf"/>
</dbReference>
<evidence type="ECO:0000256" key="3">
    <source>
        <dbReference type="ARBA" id="ARBA00022737"/>
    </source>
</evidence>
<dbReference type="GO" id="GO:0005686">
    <property type="term" value="C:U2 snRNP"/>
    <property type="evidence" value="ECO:0007669"/>
    <property type="project" value="TreeGrafter"/>
</dbReference>
<comment type="similarity">
    <text evidence="1">Belongs to the HTATSF1 family.</text>
</comment>
<dbReference type="InterPro" id="IPR035979">
    <property type="entry name" value="RBD_domain_sf"/>
</dbReference>